<proteinExistence type="predicted"/>
<organism evidence="1 2">
    <name type="scientific">Stutzerimonas stutzeri</name>
    <name type="common">Pseudomonas stutzeri</name>
    <dbReference type="NCBI Taxonomy" id="316"/>
    <lineage>
        <taxon>Bacteria</taxon>
        <taxon>Pseudomonadati</taxon>
        <taxon>Pseudomonadota</taxon>
        <taxon>Gammaproteobacteria</taxon>
        <taxon>Pseudomonadales</taxon>
        <taxon>Pseudomonadaceae</taxon>
        <taxon>Stutzerimonas</taxon>
    </lineage>
</organism>
<comment type="caution">
    <text evidence="1">The sequence shown here is derived from an EMBL/GenBank/DDBJ whole genome shotgun (WGS) entry which is preliminary data.</text>
</comment>
<dbReference type="EMBL" id="JYHV01000014">
    <property type="protein sequence ID" value="KJH82833.1"/>
    <property type="molecule type" value="Genomic_DNA"/>
</dbReference>
<dbReference type="PANTHER" id="PTHR37526:SF1">
    <property type="entry name" value="PROTEIN TUSB"/>
    <property type="match status" value="1"/>
</dbReference>
<name>A0A0D9APA4_STUST</name>
<sequence>MSTLHLLSHSPFADGRLVSCLHLLGAGDALLLSGDAVYALQTSTAQRQALELMPDGIGLFALDEDVAARGLEDLPERLQQVDYTGFVELCCRYARTNAWL</sequence>
<dbReference type="AlphaFoldDB" id="A0A0D9APA4"/>
<dbReference type="GO" id="GO:1990228">
    <property type="term" value="C:sulfurtransferase complex"/>
    <property type="evidence" value="ECO:0007669"/>
    <property type="project" value="TreeGrafter"/>
</dbReference>
<dbReference type="NCBIfam" id="TIGR03011">
    <property type="entry name" value="sulf_tusB_dsrH"/>
    <property type="match status" value="1"/>
</dbReference>
<dbReference type="OrthoDB" id="9795117at2"/>
<dbReference type="SUPFAM" id="SSF75169">
    <property type="entry name" value="DsrEFH-like"/>
    <property type="match status" value="1"/>
</dbReference>
<accession>A0A0D9APA4</accession>
<evidence type="ECO:0000313" key="1">
    <source>
        <dbReference type="EMBL" id="KJH82833.1"/>
    </source>
</evidence>
<dbReference type="InterPro" id="IPR007215">
    <property type="entry name" value="Sulphur_relay_TusB/DsrH"/>
</dbReference>
<dbReference type="PATRIC" id="fig|316.101.peg.1367"/>
<dbReference type="Pfam" id="PF04077">
    <property type="entry name" value="DsrH"/>
    <property type="match status" value="1"/>
</dbReference>
<dbReference type="RefSeq" id="WP_045161632.1">
    <property type="nucleotide sequence ID" value="NZ_JYHV01000014.1"/>
</dbReference>
<dbReference type="InterPro" id="IPR027396">
    <property type="entry name" value="DsrEFH-like"/>
</dbReference>
<dbReference type="Proteomes" id="UP000032487">
    <property type="component" value="Unassembled WGS sequence"/>
</dbReference>
<evidence type="ECO:0000313" key="2">
    <source>
        <dbReference type="Proteomes" id="UP000032487"/>
    </source>
</evidence>
<dbReference type="GO" id="GO:0002143">
    <property type="term" value="P:tRNA wobble position uridine thiolation"/>
    <property type="evidence" value="ECO:0007669"/>
    <property type="project" value="InterPro"/>
</dbReference>
<dbReference type="PANTHER" id="PTHR37526">
    <property type="entry name" value="PROTEIN TUSB"/>
    <property type="match status" value="1"/>
</dbReference>
<gene>
    <name evidence="1" type="ORF">UF78_08260</name>
</gene>
<dbReference type="Gene3D" id="3.40.1260.10">
    <property type="entry name" value="DsrEFH-like"/>
    <property type="match status" value="1"/>
</dbReference>
<protein>
    <submittedName>
        <fullName evidence="1">Sulfur relay protein DsrH</fullName>
    </submittedName>
</protein>
<reference evidence="1 2" key="1">
    <citation type="submission" date="2015-02" db="EMBL/GenBank/DDBJ databases">
        <title>Draft genome sequence of Pseudomonas stutzeri NT0128 isolated from wheat (Triticum turgidum) rhizosphere.</title>
        <authorList>
            <person name="Tovi N."/>
            <person name="Frenk S."/>
            <person name="Hadar Y."/>
            <person name="Minz D."/>
        </authorList>
    </citation>
    <scope>NUCLEOTIDE SEQUENCE [LARGE SCALE GENOMIC DNA]</scope>
    <source>
        <strain evidence="1 2">NT0128</strain>
    </source>
</reference>